<dbReference type="Pfam" id="PF07510">
    <property type="entry name" value="GmrSD_C"/>
    <property type="match status" value="1"/>
</dbReference>
<evidence type="ECO:0000313" key="4">
    <source>
        <dbReference type="Proteomes" id="UP000298482"/>
    </source>
</evidence>
<accession>A0ABY2KG07</accession>
<dbReference type="PANTHER" id="PTHR35149">
    <property type="entry name" value="SLL5132 PROTEIN"/>
    <property type="match status" value="1"/>
</dbReference>
<comment type="caution">
    <text evidence="3">The sequence shown here is derived from an EMBL/GenBank/DDBJ whole genome shotgun (WGS) entry which is preliminary data.</text>
</comment>
<evidence type="ECO:0000259" key="2">
    <source>
        <dbReference type="Pfam" id="PF07510"/>
    </source>
</evidence>
<sequence length="569" mass="66839">MKITPKTQTLHQLLQPDSDVDYSVPVYQRNYSWKEEQIDMLFNDIKVEEKGYYVGNLLINNTEEENNIIDGQQRLTTLSLFLLALHERLQDFKLVEKTDDVEEKYVYAKATIKKFLLNDKEPRLHLLDNDKKVWENLVKILKDGQPGGWKRYTLFKRYDFIRNELTGKLHDLDETLEFYNKLINIELLQISVPDLSDAYQVFASLNSKGLPLTPLDLLKNIYISRGGEVEKWNELKSLFEKEDEVNETKLRQFILNNYDGLENYSTSQSLTKGRIVKEYEKIFKNQGAQYIDKLIYRAKIYNEISNNETDYSFNLSGLAKLDATTSYPLLLNLYTHKETYELSNTHLEKIVSILIKLFVRRNIALVPKASNLRNDLLNLKNYIYNNQLRGKQVVEHIENHVTKIKPNDDLIRQSLKDGIYDKNKKTTRFILISLERELGDYFNKARKDTLDEFTNNGSLIWSIEHILPQGPNLLDEWKDMISPDDREKANEVQEEYVHLLGNLTLTPYNSELGNRKFKEKIDFKDKDTEVGLKLDLELNKSIDTNKDTWNIEDIINRNEVLIQDVLKLF</sequence>
<protein>
    <submittedName>
        <fullName evidence="3">DUF262 domain-containing protein</fullName>
    </submittedName>
</protein>
<keyword evidence="4" id="KW-1185">Reference proteome</keyword>
<feature type="domain" description="GmrSD restriction endonucleases N-terminal" evidence="1">
    <location>
        <begin position="12"/>
        <end position="222"/>
    </location>
</feature>
<evidence type="ECO:0000259" key="1">
    <source>
        <dbReference type="Pfam" id="PF03235"/>
    </source>
</evidence>
<feature type="domain" description="GmrSD restriction endonucleases C-terminal" evidence="2">
    <location>
        <begin position="406"/>
        <end position="563"/>
    </location>
</feature>
<gene>
    <name evidence="3" type="ORF">E2556_01410</name>
</gene>
<dbReference type="InterPro" id="IPR004919">
    <property type="entry name" value="GmrSD_N"/>
</dbReference>
<dbReference type="Pfam" id="PF03235">
    <property type="entry name" value="GmrSD_N"/>
    <property type="match status" value="1"/>
</dbReference>
<dbReference type="PANTHER" id="PTHR35149:SF2">
    <property type="entry name" value="DUF262 DOMAIN-CONTAINING PROTEIN"/>
    <property type="match status" value="1"/>
</dbReference>
<dbReference type="InterPro" id="IPR011089">
    <property type="entry name" value="GmrSD_C"/>
</dbReference>
<dbReference type="EMBL" id="SRJF01000001">
    <property type="protein sequence ID" value="TGA81001.1"/>
    <property type="molecule type" value="Genomic_DNA"/>
</dbReference>
<evidence type="ECO:0000313" key="3">
    <source>
        <dbReference type="EMBL" id="TGA81001.1"/>
    </source>
</evidence>
<reference evidence="3 4" key="1">
    <citation type="submission" date="2019-04" db="EMBL/GenBank/DDBJ databases">
        <title>Genomic characterization of Staphylococcus petrasii strains.</title>
        <authorList>
            <person name="Vrbovska V."/>
            <person name="Kovarovic V."/>
            <person name="Maslanova I."/>
            <person name="Indrakova A."/>
            <person name="Petras P."/>
            <person name="Sedo O."/>
            <person name="Svec P."/>
            <person name="Fisarova L."/>
            <person name="Sedlacek I."/>
            <person name="Doskar J."/>
            <person name="Pantucek R."/>
        </authorList>
    </citation>
    <scope>NUCLEOTIDE SEQUENCE [LARGE SCALE GENOMIC DNA]</scope>
    <source>
        <strain evidence="3 4">CCM 8421</strain>
    </source>
</reference>
<organism evidence="3 4">
    <name type="scientific">Staphylococcus croceilyticus</name>
    <dbReference type="NCBI Taxonomy" id="319942"/>
    <lineage>
        <taxon>Bacteria</taxon>
        <taxon>Bacillati</taxon>
        <taxon>Bacillota</taxon>
        <taxon>Bacilli</taxon>
        <taxon>Bacillales</taxon>
        <taxon>Staphylococcaceae</taxon>
        <taxon>Staphylococcus</taxon>
    </lineage>
</organism>
<dbReference type="Proteomes" id="UP000298482">
    <property type="component" value="Unassembled WGS sequence"/>
</dbReference>
<proteinExistence type="predicted"/>
<name>A0ABY2KG07_9STAP</name>
<dbReference type="RefSeq" id="WP_103328324.1">
    <property type="nucleotide sequence ID" value="NZ_PPRD01000008.1"/>
</dbReference>